<feature type="region of interest" description="Disordered" evidence="2">
    <location>
        <begin position="55"/>
        <end position="87"/>
    </location>
</feature>
<evidence type="ECO:0000313" key="4">
    <source>
        <dbReference type="Proteomes" id="UP001138686"/>
    </source>
</evidence>
<feature type="coiled-coil region" evidence="1">
    <location>
        <begin position="2"/>
        <end position="42"/>
    </location>
</feature>
<keyword evidence="4" id="KW-1185">Reference proteome</keyword>
<organism evidence="3 4">
    <name type="scientific">Halomarinibacterium sedimenti</name>
    <dbReference type="NCBI Taxonomy" id="2857106"/>
    <lineage>
        <taxon>Bacteria</taxon>
        <taxon>Pseudomonadati</taxon>
        <taxon>Bacteroidota</taxon>
        <taxon>Flavobacteriia</taxon>
        <taxon>Flavobacteriales</taxon>
        <taxon>Flavobacteriaceae</taxon>
        <taxon>Halomarinibacterium</taxon>
    </lineage>
</organism>
<dbReference type="AlphaFoldDB" id="A0A9X1JY90"/>
<name>A0A9X1JY90_9FLAO</name>
<comment type="caution">
    <text evidence="3">The sequence shown here is derived from an EMBL/GenBank/DDBJ whole genome shotgun (WGS) entry which is preliminary data.</text>
</comment>
<evidence type="ECO:0000256" key="1">
    <source>
        <dbReference type="SAM" id="Coils"/>
    </source>
</evidence>
<proteinExistence type="predicted"/>
<dbReference type="RefSeq" id="WP_219051652.1">
    <property type="nucleotide sequence ID" value="NZ_JAHWDP010000001.1"/>
</dbReference>
<accession>A0A9X1JY90</accession>
<reference evidence="3" key="1">
    <citation type="submission" date="2021-07" db="EMBL/GenBank/DDBJ databases">
        <title>Aureisphaera sp. CAU 1614 isolated from sea sediment.</title>
        <authorList>
            <person name="Kim W."/>
        </authorList>
    </citation>
    <scope>NUCLEOTIDE SEQUENCE</scope>
    <source>
        <strain evidence="3">CAU 1614</strain>
    </source>
</reference>
<gene>
    <name evidence="3" type="ORF">KXJ69_04350</name>
</gene>
<evidence type="ECO:0000313" key="3">
    <source>
        <dbReference type="EMBL" id="MBW2937322.1"/>
    </source>
</evidence>
<evidence type="ECO:0000256" key="2">
    <source>
        <dbReference type="SAM" id="MobiDB-lite"/>
    </source>
</evidence>
<dbReference type="EMBL" id="JAHWDP010000001">
    <property type="protein sequence ID" value="MBW2937322.1"/>
    <property type="molecule type" value="Genomic_DNA"/>
</dbReference>
<protein>
    <submittedName>
        <fullName evidence="3">Uncharacterized protein</fullName>
    </submittedName>
</protein>
<sequence>MKKELQKKLKELAQNIVAHDSLEEITKMKEQARDLYEKLSVLEYLEAQILGESISENKEESLDSKSFREQNWFKDPKPVPSPENKEELIEPATEKIKDLVAQMPKESQQVDELLEKVLPPKQFQKNDLEDFASHYKEMPVFERKETPVVSKAETLTETIESPKPLETSKQNDIEKPKSINDTIQAGLTIGLNDRLAFIKHLFDGNADDYARVLSQINTMPSFEKAQEFIKGKVKPDYNYWLQKDEYSERFMTLIEKRFN</sequence>
<keyword evidence="1" id="KW-0175">Coiled coil</keyword>
<dbReference type="Proteomes" id="UP001138686">
    <property type="component" value="Unassembled WGS sequence"/>
</dbReference>